<reference evidence="2" key="1">
    <citation type="journal article" date="2019" name="Int. J. Syst. Evol. Microbiol.">
        <title>The Global Catalogue of Microorganisms (GCM) 10K type strain sequencing project: providing services to taxonomists for standard genome sequencing and annotation.</title>
        <authorList>
            <consortium name="The Broad Institute Genomics Platform"/>
            <consortium name="The Broad Institute Genome Sequencing Center for Infectious Disease"/>
            <person name="Wu L."/>
            <person name="Ma J."/>
        </authorList>
    </citation>
    <scope>NUCLEOTIDE SEQUENCE [LARGE SCALE GENOMIC DNA]</scope>
    <source>
        <strain evidence="2">CECT 7069</strain>
    </source>
</reference>
<dbReference type="InterPro" id="IPR019285">
    <property type="entry name" value="DUF2336"/>
</dbReference>
<dbReference type="RefSeq" id="WP_238221801.1">
    <property type="nucleotide sequence ID" value="NZ_BPQD01000002.1"/>
</dbReference>
<gene>
    <name evidence="1" type="ORF">QWZ12_19085</name>
</gene>
<dbReference type="Proteomes" id="UP001224644">
    <property type="component" value="Unassembled WGS sequence"/>
</dbReference>
<protein>
    <submittedName>
        <fullName evidence="1">DUF2336 domain-containing protein</fullName>
    </submittedName>
</protein>
<dbReference type="Pfam" id="PF10098">
    <property type="entry name" value="DUF2336"/>
    <property type="match status" value="1"/>
</dbReference>
<evidence type="ECO:0000313" key="1">
    <source>
        <dbReference type="EMBL" id="MDN3592704.1"/>
    </source>
</evidence>
<accession>A0ABT8BNA9</accession>
<organism evidence="1 2">
    <name type="scientific">Methylobacterium adhaesivum</name>
    <dbReference type="NCBI Taxonomy" id="333297"/>
    <lineage>
        <taxon>Bacteria</taxon>
        <taxon>Pseudomonadati</taxon>
        <taxon>Pseudomonadota</taxon>
        <taxon>Alphaproteobacteria</taxon>
        <taxon>Hyphomicrobiales</taxon>
        <taxon>Methylobacteriaceae</taxon>
        <taxon>Methylobacterium</taxon>
    </lineage>
</organism>
<comment type="caution">
    <text evidence="1">The sequence shown here is derived from an EMBL/GenBank/DDBJ whole genome shotgun (WGS) entry which is preliminary data.</text>
</comment>
<proteinExistence type="predicted"/>
<name>A0ABT8BNA9_9HYPH</name>
<dbReference type="EMBL" id="JAUFPX010000018">
    <property type="protein sequence ID" value="MDN3592704.1"/>
    <property type="molecule type" value="Genomic_DNA"/>
</dbReference>
<sequence>MVKPLIKKVEHAVAIGTDRHRQSMLRRITTLFSDHATHLGETELQPFAAVMLHLARNVDPAGRASFARTIADMGNAPRSVVRDLAFDSEMTIAGPVLARSARLTEDDLIRIARVASLSHLDAVSRRQILSEPITEILLTRAAIAAVRRIAGNESARLSEAGFGLLMNRAQDDQVLRAILGLRRTVPEGCLIAFPEAAIPGSGIDRDEQAIGTLIVGGQVDEALEVVARVAGVSLESARQAFRSENLDRLLFLVRAADLGWGTLKSLIQVQPTRRRLKPEEMRAQFEAFQALPVATARRSLEFVSAPDIARVA</sequence>
<keyword evidence="2" id="KW-1185">Reference proteome</keyword>
<evidence type="ECO:0000313" key="2">
    <source>
        <dbReference type="Proteomes" id="UP001224644"/>
    </source>
</evidence>